<dbReference type="Proteomes" id="UP000673691">
    <property type="component" value="Unassembled WGS sequence"/>
</dbReference>
<evidence type="ECO:0000313" key="1">
    <source>
        <dbReference type="EMBL" id="KAG5460532.1"/>
    </source>
</evidence>
<organism evidence="1 2">
    <name type="scientific">Olpidium bornovanus</name>
    <dbReference type="NCBI Taxonomy" id="278681"/>
    <lineage>
        <taxon>Eukaryota</taxon>
        <taxon>Fungi</taxon>
        <taxon>Fungi incertae sedis</taxon>
        <taxon>Olpidiomycota</taxon>
        <taxon>Olpidiomycotina</taxon>
        <taxon>Olpidiomycetes</taxon>
        <taxon>Olpidiales</taxon>
        <taxon>Olpidiaceae</taxon>
        <taxon>Olpidium</taxon>
    </lineage>
</organism>
<accession>A0A8H7ZWP7</accession>
<feature type="non-terminal residue" evidence="1">
    <location>
        <position position="136"/>
    </location>
</feature>
<dbReference type="AlphaFoldDB" id="A0A8H7ZWP7"/>
<dbReference type="EMBL" id="JAEFCI010005075">
    <property type="protein sequence ID" value="KAG5460532.1"/>
    <property type="molecule type" value="Genomic_DNA"/>
</dbReference>
<protein>
    <submittedName>
        <fullName evidence="1">Uncharacterized protein</fullName>
    </submittedName>
</protein>
<reference evidence="1 2" key="1">
    <citation type="journal article" name="Sci. Rep.">
        <title>Genome-scale phylogenetic analyses confirm Olpidium as the closest living zoosporic fungus to the non-flagellated, terrestrial fungi.</title>
        <authorList>
            <person name="Chang Y."/>
            <person name="Rochon D."/>
            <person name="Sekimoto S."/>
            <person name="Wang Y."/>
            <person name="Chovatia M."/>
            <person name="Sandor L."/>
            <person name="Salamov A."/>
            <person name="Grigoriev I.V."/>
            <person name="Stajich J.E."/>
            <person name="Spatafora J.W."/>
        </authorList>
    </citation>
    <scope>NUCLEOTIDE SEQUENCE [LARGE SCALE GENOMIC DNA]</scope>
    <source>
        <strain evidence="1">S191</strain>
    </source>
</reference>
<keyword evidence="2" id="KW-1185">Reference proteome</keyword>
<gene>
    <name evidence="1" type="ORF">BJ554DRAFT_7408</name>
</gene>
<comment type="caution">
    <text evidence="1">The sequence shown here is derived from an EMBL/GenBank/DDBJ whole genome shotgun (WGS) entry which is preliminary data.</text>
</comment>
<proteinExistence type="predicted"/>
<sequence length="136" mass="14348">MTALLVAYMDGLQDEMRRAIAAVPDNTSTLERCQRAVLHDSVPHSGPLQGLGNLATPKKGFGHQPTLPAHVTFPLTKVLPKAAAAHRALVILHAQGPSQPTITSSEGEALITIASTAPVSEKFRSAARSRAAGEPW</sequence>
<evidence type="ECO:0000313" key="2">
    <source>
        <dbReference type="Proteomes" id="UP000673691"/>
    </source>
</evidence>
<name>A0A8H7ZWP7_9FUNG</name>